<accession>A0A7Z1MMF4</accession>
<gene>
    <name evidence="1" type="ORF">BCS90_09560</name>
</gene>
<dbReference type="RefSeq" id="WP_048669713.1">
    <property type="nucleotide sequence ID" value="NZ_CP170590.1"/>
</dbReference>
<reference evidence="1" key="1">
    <citation type="submission" date="2016-07" db="EMBL/GenBank/DDBJ databases">
        <authorList>
            <person name="Kauffman K."/>
            <person name="Arevalo P."/>
            <person name="Polz M.F."/>
        </authorList>
    </citation>
    <scope>NUCLEOTIDE SEQUENCE</scope>
    <source>
        <strain evidence="1">10N.222.46.E12</strain>
    </source>
</reference>
<dbReference type="AlphaFoldDB" id="A0A7Z1MMF4"/>
<organism evidence="1">
    <name type="scientific">Vibrio cyclitrophicus</name>
    <dbReference type="NCBI Taxonomy" id="47951"/>
    <lineage>
        <taxon>Bacteria</taxon>
        <taxon>Pseudomonadati</taxon>
        <taxon>Pseudomonadota</taxon>
        <taxon>Gammaproteobacteria</taxon>
        <taxon>Vibrionales</taxon>
        <taxon>Vibrionaceae</taxon>
        <taxon>Vibrio</taxon>
    </lineage>
</organism>
<name>A0A7Z1MMF4_9VIBR</name>
<protein>
    <submittedName>
        <fullName evidence="1">Uncharacterized protein</fullName>
    </submittedName>
</protein>
<dbReference type="EMBL" id="MDBS01000003">
    <property type="protein sequence ID" value="PMP32972.1"/>
    <property type="molecule type" value="Genomic_DNA"/>
</dbReference>
<comment type="caution">
    <text evidence="1">The sequence shown here is derived from an EMBL/GenBank/DDBJ whole genome shotgun (WGS) entry which is preliminary data.</text>
</comment>
<reference evidence="1" key="2">
    <citation type="journal article" date="2018" name="Nature">
        <title>A major lineage of non-tailed dsDNA viruses as unrecognized killers of marine bacteria.</title>
        <authorList>
            <person name="Kauffman K.M."/>
            <person name="Hussain F.A."/>
            <person name="Yang J."/>
            <person name="Arevalo P."/>
            <person name="Brown J.M."/>
            <person name="Chang W.K."/>
            <person name="VanInsberghe D."/>
            <person name="Elsherbini J."/>
            <person name="Sharma R.S."/>
            <person name="Cutler M.B."/>
            <person name="Kelly L."/>
            <person name="Polz M.F."/>
        </authorList>
    </citation>
    <scope>NUCLEOTIDE SEQUENCE</scope>
    <source>
        <strain evidence="1">10N.222.46.E12</strain>
    </source>
</reference>
<sequence>MKLSKIKIDRRLCGAFICYLKRNGYICTNNKNKQQPYFISHSETPELTHIIELDQHNHWIIPEQLKQAVFEFSTVSGKHSCIEICTKCKEPYHIVDHEFICPKCKEPHVPF</sequence>
<evidence type="ECO:0000313" key="1">
    <source>
        <dbReference type="EMBL" id="PMP32972.1"/>
    </source>
</evidence>
<proteinExistence type="predicted"/>